<evidence type="ECO:0000256" key="1">
    <source>
        <dbReference type="ARBA" id="ARBA00022723"/>
    </source>
</evidence>
<dbReference type="Pfam" id="PF01258">
    <property type="entry name" value="zf-dskA_traR"/>
    <property type="match status" value="1"/>
</dbReference>
<dbReference type="Proteomes" id="UP000323917">
    <property type="component" value="Chromosome"/>
</dbReference>
<keyword evidence="3" id="KW-0862">Zinc</keyword>
<organism evidence="6 7">
    <name type="scientific">Bythopirellula goksoeyrii</name>
    <dbReference type="NCBI Taxonomy" id="1400387"/>
    <lineage>
        <taxon>Bacteria</taxon>
        <taxon>Pseudomonadati</taxon>
        <taxon>Planctomycetota</taxon>
        <taxon>Planctomycetia</taxon>
        <taxon>Pirellulales</taxon>
        <taxon>Lacipirellulaceae</taxon>
        <taxon>Bythopirellula</taxon>
    </lineage>
</organism>
<dbReference type="OrthoDB" id="291754at2"/>
<dbReference type="AlphaFoldDB" id="A0A5B9QAF4"/>
<accession>A0A5B9QAF4</accession>
<dbReference type="SUPFAM" id="SSF57716">
    <property type="entry name" value="Glucocorticoid receptor-like (DNA-binding domain)"/>
    <property type="match status" value="1"/>
</dbReference>
<gene>
    <name evidence="6" type="ORF">Pr1d_18610</name>
</gene>
<dbReference type="RefSeq" id="WP_148073208.1">
    <property type="nucleotide sequence ID" value="NZ_CP042913.1"/>
</dbReference>
<protein>
    <submittedName>
        <fullName evidence="6">Prokaryotic dksA/traR C4-type zinc finger</fullName>
    </submittedName>
</protein>
<reference evidence="6 7" key="1">
    <citation type="submission" date="2019-08" db="EMBL/GenBank/DDBJ databases">
        <title>Deep-cultivation of Planctomycetes and their phenomic and genomic characterization uncovers novel biology.</title>
        <authorList>
            <person name="Wiegand S."/>
            <person name="Jogler M."/>
            <person name="Boedeker C."/>
            <person name="Pinto D."/>
            <person name="Vollmers J."/>
            <person name="Rivas-Marin E."/>
            <person name="Kohn T."/>
            <person name="Peeters S.H."/>
            <person name="Heuer A."/>
            <person name="Rast P."/>
            <person name="Oberbeckmann S."/>
            <person name="Bunk B."/>
            <person name="Jeske O."/>
            <person name="Meyerdierks A."/>
            <person name="Storesund J.E."/>
            <person name="Kallscheuer N."/>
            <person name="Luecker S."/>
            <person name="Lage O.M."/>
            <person name="Pohl T."/>
            <person name="Merkel B.J."/>
            <person name="Hornburger P."/>
            <person name="Mueller R.-W."/>
            <person name="Bruemmer F."/>
            <person name="Labrenz M."/>
            <person name="Spormann A.M."/>
            <person name="Op den Camp H."/>
            <person name="Overmann J."/>
            <person name="Amann R."/>
            <person name="Jetten M.S.M."/>
            <person name="Mascher T."/>
            <person name="Medema M.H."/>
            <person name="Devos D.P."/>
            <person name="Kaster A.-K."/>
            <person name="Ovreas L."/>
            <person name="Rohde M."/>
            <person name="Galperin M.Y."/>
            <person name="Jogler C."/>
        </authorList>
    </citation>
    <scope>NUCLEOTIDE SEQUENCE [LARGE SCALE GENOMIC DNA]</scope>
    <source>
        <strain evidence="6 7">Pr1d</strain>
    </source>
</reference>
<evidence type="ECO:0000313" key="6">
    <source>
        <dbReference type="EMBL" id="QEG34580.1"/>
    </source>
</evidence>
<evidence type="ECO:0000256" key="3">
    <source>
        <dbReference type="ARBA" id="ARBA00022833"/>
    </source>
</evidence>
<dbReference type="InterPro" id="IPR000962">
    <property type="entry name" value="Znf_DskA_TraR"/>
</dbReference>
<evidence type="ECO:0000259" key="5">
    <source>
        <dbReference type="Pfam" id="PF01258"/>
    </source>
</evidence>
<dbReference type="GO" id="GO:0008270">
    <property type="term" value="F:zinc ion binding"/>
    <property type="evidence" value="ECO:0007669"/>
    <property type="project" value="UniProtKB-KW"/>
</dbReference>
<keyword evidence="1" id="KW-0479">Metal-binding</keyword>
<evidence type="ECO:0000313" key="7">
    <source>
        <dbReference type="Proteomes" id="UP000323917"/>
    </source>
</evidence>
<evidence type="ECO:0000256" key="2">
    <source>
        <dbReference type="ARBA" id="ARBA00022771"/>
    </source>
</evidence>
<dbReference type="Gene3D" id="1.20.120.910">
    <property type="entry name" value="DksA, coiled-coil domain"/>
    <property type="match status" value="1"/>
</dbReference>
<feature type="zinc finger region" description="dksA C4-type" evidence="4">
    <location>
        <begin position="87"/>
        <end position="111"/>
    </location>
</feature>
<keyword evidence="7" id="KW-1185">Reference proteome</keyword>
<dbReference type="EMBL" id="CP042913">
    <property type="protein sequence ID" value="QEG34580.1"/>
    <property type="molecule type" value="Genomic_DNA"/>
</dbReference>
<keyword evidence="2" id="KW-0863">Zinc-finger</keyword>
<dbReference type="PROSITE" id="PS51128">
    <property type="entry name" value="ZF_DKSA_2"/>
    <property type="match status" value="1"/>
</dbReference>
<evidence type="ECO:0000256" key="4">
    <source>
        <dbReference type="PROSITE-ProRule" id="PRU00510"/>
    </source>
</evidence>
<feature type="domain" description="Zinc finger DksA/TraR C4-type" evidence="5">
    <location>
        <begin position="86"/>
        <end position="115"/>
    </location>
</feature>
<dbReference type="KEGG" id="bgok:Pr1d_18610"/>
<name>A0A5B9QAF4_9BACT</name>
<proteinExistence type="predicted"/>
<sequence length="159" mass="17495">MDGKALACPDCGWRTVCSHDELARRLRKLGLLRRAPHPPDDLVDELVHTNLARLTCDQCHAAGLAIVEADDVSSSADADDWQQAAICEICRKPVPPERLEIFPSARRCVTCQDAEDRGLEPSAVEYCPKCGSLLEMRVSQSGGVTRYKQFCTGQPACRL</sequence>